<dbReference type="InterPro" id="IPR032816">
    <property type="entry name" value="VTT_dom"/>
</dbReference>
<evidence type="ECO:0000256" key="5">
    <source>
        <dbReference type="ARBA" id="ARBA00022989"/>
    </source>
</evidence>
<accession>A0A7Y9E9J4</accession>
<reference evidence="9 10" key="1">
    <citation type="submission" date="2020-07" db="EMBL/GenBank/DDBJ databases">
        <title>Sequencing the genomes of 1000 actinobacteria strains.</title>
        <authorList>
            <person name="Klenk H.-P."/>
        </authorList>
    </citation>
    <scope>NUCLEOTIDE SEQUENCE [LARGE SCALE GENOMIC DNA]</scope>
    <source>
        <strain evidence="9 10">DSM 21350</strain>
    </source>
</reference>
<dbReference type="RefSeq" id="WP_218851563.1">
    <property type="nucleotide sequence ID" value="NZ_JACCBG010000001.1"/>
</dbReference>
<dbReference type="Pfam" id="PF09335">
    <property type="entry name" value="VTT_dom"/>
    <property type="match status" value="1"/>
</dbReference>
<proteinExistence type="inferred from homology"/>
<dbReference type="EMBL" id="JACCBG010000001">
    <property type="protein sequence ID" value="NYD43708.1"/>
    <property type="molecule type" value="Genomic_DNA"/>
</dbReference>
<keyword evidence="6 7" id="KW-0472">Membrane</keyword>
<keyword evidence="5 7" id="KW-1133">Transmembrane helix</keyword>
<evidence type="ECO:0000256" key="4">
    <source>
        <dbReference type="ARBA" id="ARBA00022692"/>
    </source>
</evidence>
<evidence type="ECO:0000313" key="9">
    <source>
        <dbReference type="EMBL" id="NYD43708.1"/>
    </source>
</evidence>
<dbReference type="PANTHER" id="PTHR30353">
    <property type="entry name" value="INNER MEMBRANE PROTEIN DEDA-RELATED"/>
    <property type="match status" value="1"/>
</dbReference>
<gene>
    <name evidence="9" type="ORF">BJZ21_003791</name>
</gene>
<dbReference type="Proteomes" id="UP000535511">
    <property type="component" value="Unassembled WGS sequence"/>
</dbReference>
<organism evidence="9 10">
    <name type="scientific">Nocardioides panaciterrulae</name>
    <dbReference type="NCBI Taxonomy" id="661492"/>
    <lineage>
        <taxon>Bacteria</taxon>
        <taxon>Bacillati</taxon>
        <taxon>Actinomycetota</taxon>
        <taxon>Actinomycetes</taxon>
        <taxon>Propionibacteriales</taxon>
        <taxon>Nocardioidaceae</taxon>
        <taxon>Nocardioides</taxon>
    </lineage>
</organism>
<feature type="transmembrane region" description="Helical" evidence="7">
    <location>
        <begin position="12"/>
        <end position="37"/>
    </location>
</feature>
<evidence type="ECO:0000256" key="1">
    <source>
        <dbReference type="ARBA" id="ARBA00004651"/>
    </source>
</evidence>
<evidence type="ECO:0000259" key="8">
    <source>
        <dbReference type="Pfam" id="PF09335"/>
    </source>
</evidence>
<comment type="caution">
    <text evidence="9">The sequence shown here is derived from an EMBL/GenBank/DDBJ whole genome shotgun (WGS) entry which is preliminary data.</text>
</comment>
<evidence type="ECO:0000313" key="10">
    <source>
        <dbReference type="Proteomes" id="UP000535511"/>
    </source>
</evidence>
<keyword evidence="4 7" id="KW-0812">Transmembrane</keyword>
<evidence type="ECO:0000256" key="3">
    <source>
        <dbReference type="ARBA" id="ARBA00022475"/>
    </source>
</evidence>
<dbReference type="PANTHER" id="PTHR30353:SF15">
    <property type="entry name" value="INNER MEMBRANE PROTEIN YABI"/>
    <property type="match status" value="1"/>
</dbReference>
<keyword evidence="10" id="KW-1185">Reference proteome</keyword>
<sequence>MMQSVLDAIRSVPPAVAYTIIALLTFGEAAVFVGFVLPGETAVLLGGFLASRGHLNIGTLIVVVVVSAVVGDTVGYEVGKHLGRRVLELKILRKHQGRLDKAQDLLRRRGGPAVFLGRWTAFFRAVMPGLAGLSKMHYPTFLFWNALGGISWGITFCLVGYFAGASYQKVASSIGEGAAVVVAVVVIVALVVWRVRRRRRKQAEDE</sequence>
<comment type="similarity">
    <text evidence="2 7">Belongs to the DedA family.</text>
</comment>
<dbReference type="InterPro" id="IPR032818">
    <property type="entry name" value="DedA-like"/>
</dbReference>
<feature type="transmembrane region" description="Helical" evidence="7">
    <location>
        <begin position="142"/>
        <end position="164"/>
    </location>
</feature>
<protein>
    <submittedName>
        <fullName evidence="9">Membrane protein DedA with SNARE-associated domain</fullName>
    </submittedName>
</protein>
<name>A0A7Y9E9J4_9ACTN</name>
<dbReference type="GO" id="GO:0005886">
    <property type="term" value="C:plasma membrane"/>
    <property type="evidence" value="ECO:0007669"/>
    <property type="project" value="UniProtKB-SubCell"/>
</dbReference>
<evidence type="ECO:0000256" key="7">
    <source>
        <dbReference type="RuleBase" id="RU367016"/>
    </source>
</evidence>
<comment type="subcellular location">
    <subcellularLocation>
        <location evidence="1 7">Cell membrane</location>
        <topology evidence="1 7">Multi-pass membrane protein</topology>
    </subcellularLocation>
</comment>
<feature type="transmembrane region" description="Helical" evidence="7">
    <location>
        <begin position="170"/>
        <end position="193"/>
    </location>
</feature>
<keyword evidence="3 7" id="KW-1003">Cell membrane</keyword>
<comment type="caution">
    <text evidence="7">Lacks conserved residue(s) required for the propagation of feature annotation.</text>
</comment>
<feature type="domain" description="VTT" evidence="8">
    <location>
        <begin position="37"/>
        <end position="161"/>
    </location>
</feature>
<dbReference type="AlphaFoldDB" id="A0A7Y9E9J4"/>
<evidence type="ECO:0000256" key="2">
    <source>
        <dbReference type="ARBA" id="ARBA00010792"/>
    </source>
</evidence>
<evidence type="ECO:0000256" key="6">
    <source>
        <dbReference type="ARBA" id="ARBA00023136"/>
    </source>
</evidence>